<protein>
    <recommendedName>
        <fullName evidence="2">KH type-2 domain-containing protein</fullName>
    </recommendedName>
</protein>
<name>X1PMP3_9ZZZZ</name>
<reference evidence="3" key="1">
    <citation type="journal article" date="2014" name="Front. Microbiol.">
        <title>High frequency of phylogenetically diverse reductive dehalogenase-homologous genes in deep subseafloor sedimentary metagenomes.</title>
        <authorList>
            <person name="Kawai M."/>
            <person name="Futagami T."/>
            <person name="Toyoda A."/>
            <person name="Takaki Y."/>
            <person name="Nishi S."/>
            <person name="Hori S."/>
            <person name="Arai W."/>
            <person name="Tsubouchi T."/>
            <person name="Morono Y."/>
            <person name="Uchiyama I."/>
            <person name="Ito T."/>
            <person name="Fujiyama A."/>
            <person name="Inagaki F."/>
            <person name="Takami H."/>
        </authorList>
    </citation>
    <scope>NUCLEOTIDE SEQUENCE</scope>
    <source>
        <strain evidence="3">Expedition CK06-06</strain>
    </source>
</reference>
<dbReference type="EMBL" id="BARV01015661">
    <property type="protein sequence ID" value="GAI32144.1"/>
    <property type="molecule type" value="Genomic_DNA"/>
</dbReference>
<dbReference type="Gene3D" id="3.30.300.20">
    <property type="match status" value="1"/>
</dbReference>
<organism evidence="3">
    <name type="scientific">marine sediment metagenome</name>
    <dbReference type="NCBI Taxonomy" id="412755"/>
    <lineage>
        <taxon>unclassified sequences</taxon>
        <taxon>metagenomes</taxon>
        <taxon>ecological metagenomes</taxon>
    </lineage>
</organism>
<evidence type="ECO:0000313" key="3">
    <source>
        <dbReference type="EMBL" id="GAI32144.1"/>
    </source>
</evidence>
<dbReference type="PANTHER" id="PTHR35800">
    <property type="entry name" value="PROTEIN JAG"/>
    <property type="match status" value="1"/>
</dbReference>
<proteinExistence type="predicted"/>
<feature type="domain" description="KH type-2" evidence="2">
    <location>
        <begin position="10"/>
        <end position="86"/>
    </location>
</feature>
<dbReference type="Gene3D" id="3.30.1370.50">
    <property type="entry name" value="R3H-like domain"/>
    <property type="match status" value="1"/>
</dbReference>
<evidence type="ECO:0000256" key="1">
    <source>
        <dbReference type="ARBA" id="ARBA00022884"/>
    </source>
</evidence>
<dbReference type="AlphaFoldDB" id="X1PMP3"/>
<dbReference type="PROSITE" id="PS50823">
    <property type="entry name" value="KH_TYPE_2"/>
    <property type="match status" value="1"/>
</dbReference>
<feature type="non-terminal residue" evidence="3">
    <location>
        <position position="124"/>
    </location>
</feature>
<dbReference type="InterPro" id="IPR036867">
    <property type="entry name" value="R3H_dom_sf"/>
</dbReference>
<gene>
    <name evidence="3" type="ORF">S06H3_27036</name>
</gene>
<dbReference type="InterPro" id="IPR015946">
    <property type="entry name" value="KH_dom-like_a/b"/>
</dbReference>
<sequence length="124" mass="14489">MINQNNLNEIKEIIEEFFQKTSFEVEAEVLPLEDKTIPVRIKTEEPKILIGQNGQTLAEIQRLLKAMISRRISEQFYLDIDINDYKKRKTDYLKETAVSLADEVALTKKEKTLASMPAYERRII</sequence>
<dbReference type="GO" id="GO:0003723">
    <property type="term" value="F:RNA binding"/>
    <property type="evidence" value="ECO:0007669"/>
    <property type="project" value="UniProtKB-KW"/>
</dbReference>
<dbReference type="PANTHER" id="PTHR35800:SF1">
    <property type="entry name" value="RNA-BINDING PROTEIN KHPB"/>
    <property type="match status" value="1"/>
</dbReference>
<accession>X1PMP3</accession>
<comment type="caution">
    <text evidence="3">The sequence shown here is derived from an EMBL/GenBank/DDBJ whole genome shotgun (WGS) entry which is preliminary data.</text>
</comment>
<keyword evidence="1" id="KW-0694">RNA-binding</keyword>
<dbReference type="InterPro" id="IPR039247">
    <property type="entry name" value="KhpB"/>
</dbReference>
<dbReference type="Pfam" id="PF07650">
    <property type="entry name" value="KH_2"/>
    <property type="match status" value="1"/>
</dbReference>
<evidence type="ECO:0000259" key="2">
    <source>
        <dbReference type="PROSITE" id="PS50823"/>
    </source>
</evidence>
<dbReference type="InterPro" id="IPR004044">
    <property type="entry name" value="KH_dom_type_2"/>
</dbReference>